<dbReference type="AlphaFoldDB" id="A0AAE6M9B2"/>
<evidence type="ECO:0000313" key="1">
    <source>
        <dbReference type="EMBL" id="QEJ99449.1"/>
    </source>
</evidence>
<reference evidence="1 2" key="1">
    <citation type="submission" date="2019-08" db="EMBL/GenBank/DDBJ databases">
        <authorList>
            <person name="Kuhnert P."/>
        </authorList>
    </citation>
    <scope>NUCLEOTIDE SEQUENCE [LARGE SCALE GENOMIC DNA]</scope>
    <source>
        <strain evidence="1 2">B36.5</strain>
    </source>
</reference>
<gene>
    <name evidence="1" type="ORF">FUT82_16600</name>
</gene>
<dbReference type="RefSeq" id="WP_148879341.1">
    <property type="nucleotide sequence ID" value="NZ_CP042813.1"/>
</dbReference>
<dbReference type="Proteomes" id="UP000323594">
    <property type="component" value="Chromosome"/>
</dbReference>
<dbReference type="EMBL" id="CP042817">
    <property type="protein sequence ID" value="QEJ99449.1"/>
    <property type="molecule type" value="Genomic_DNA"/>
</dbReference>
<name>A0AAE6M9B2_TREPH</name>
<accession>A0AAE6M9B2</accession>
<evidence type="ECO:0000313" key="2">
    <source>
        <dbReference type="Proteomes" id="UP000323594"/>
    </source>
</evidence>
<sequence length="148" mass="16251">MKVKIQEAAGLRGVFRLKVFKKGKLFETYEDNNLIVSGAKEALAHLLAGQGTGKNLTSIGFGTNGAVPLPEDTALKNAFVKDVTKITFPKQGYVEFSWDLLTSEANGKEIIEFGLLLSDGTLFSRKTRIKPISKDSDIALEGQWEIIF</sequence>
<protein>
    <recommendedName>
        <fullName evidence="3">Tail protein</fullName>
    </recommendedName>
</protein>
<evidence type="ECO:0008006" key="3">
    <source>
        <dbReference type="Google" id="ProtNLM"/>
    </source>
</evidence>
<proteinExistence type="predicted"/>
<organism evidence="1 2">
    <name type="scientific">Treponema phagedenis</name>
    <dbReference type="NCBI Taxonomy" id="162"/>
    <lineage>
        <taxon>Bacteria</taxon>
        <taxon>Pseudomonadati</taxon>
        <taxon>Spirochaetota</taxon>
        <taxon>Spirochaetia</taxon>
        <taxon>Spirochaetales</taxon>
        <taxon>Treponemataceae</taxon>
        <taxon>Treponema</taxon>
    </lineage>
</organism>